<evidence type="ECO:0000313" key="2">
    <source>
        <dbReference type="Proteomes" id="UP000319502"/>
    </source>
</evidence>
<keyword evidence="2" id="KW-1185">Reference proteome</keyword>
<organism evidence="1 2">
    <name type="scientific">Denitromonas halophila</name>
    <dbReference type="NCBI Taxonomy" id="1629404"/>
    <lineage>
        <taxon>Bacteria</taxon>
        <taxon>Pseudomonadati</taxon>
        <taxon>Pseudomonadota</taxon>
        <taxon>Betaproteobacteria</taxon>
        <taxon>Rhodocyclales</taxon>
        <taxon>Zoogloeaceae</taxon>
        <taxon>Denitromonas</taxon>
    </lineage>
</organism>
<dbReference type="AlphaFoldDB" id="A0A557QLP3"/>
<proteinExistence type="predicted"/>
<evidence type="ECO:0000313" key="1">
    <source>
        <dbReference type="EMBL" id="TVO53826.1"/>
    </source>
</evidence>
<dbReference type="Proteomes" id="UP000319502">
    <property type="component" value="Unassembled WGS sequence"/>
</dbReference>
<comment type="caution">
    <text evidence="1">The sequence shown here is derived from an EMBL/GenBank/DDBJ whole genome shotgun (WGS) entry which is preliminary data.</text>
</comment>
<sequence length="67" mass="7794">MMRAPHPVERRMNWSIRQRVERIVGRLHIGHIARPQAELELRMLMLNDDTAARIVNRAPATINVSID</sequence>
<dbReference type="EMBL" id="VMNK01000014">
    <property type="protein sequence ID" value="TVO53826.1"/>
    <property type="molecule type" value="Genomic_DNA"/>
</dbReference>
<name>A0A557QLP3_9RHOO</name>
<dbReference type="RefSeq" id="WP_144310116.1">
    <property type="nucleotide sequence ID" value="NZ_VMNK01000014.1"/>
</dbReference>
<protein>
    <submittedName>
        <fullName evidence="1">Uncharacterized protein</fullName>
    </submittedName>
</protein>
<reference evidence="1 2" key="1">
    <citation type="submission" date="2019-07" db="EMBL/GenBank/DDBJ databases">
        <title>The pathways for chlorine oxyanion respiration interact through the shared metabolite chlorate.</title>
        <authorList>
            <person name="Barnum T.P."/>
            <person name="Cheng Y."/>
            <person name="Hill K.A."/>
            <person name="Lucas L.N."/>
            <person name="Carlson H.K."/>
            <person name="Coates J.D."/>
        </authorList>
    </citation>
    <scope>NUCLEOTIDE SEQUENCE [LARGE SCALE GENOMIC DNA]</scope>
    <source>
        <strain evidence="1 2">SFB-3</strain>
    </source>
</reference>
<accession>A0A557QLP3</accession>
<gene>
    <name evidence="1" type="ORF">FHP91_13595</name>
</gene>